<sequence>MSDLRVGLIGTGMMGCEHLRNLMGLDSVAITAVSDPNEEPLRWAAKTLGDRANSVTQFTSHQGLLDSGLVDAVLVASPNYTHRSILDDILSTDIPVLVEKPMCTTVEDCISVVKAQESRLAITWVGLEYRYMAPIAGLLKELRSGIIGNMKMMSIREHRFPFLVKVDNWNRFTKNTGGTLVEKCCHFFDLMNLAVDSRPVRVMASGGQDVNHLDEVYNGERSDILDNAYVIVEYANGVRTMLDLSMFAEAGQHEQEITVVGDKGKLEAFVPGNGKIFVGDRTSRAVQAIDVPADPDIAHMGFHFGASFIECKRFVDAVINNTPPEVTAVDGLWSVVIGAAAHKSIDESRPVLVSEYGL</sequence>
<protein>
    <recommendedName>
        <fullName evidence="4">Oxidoreductase</fullName>
    </recommendedName>
</protein>
<dbReference type="InterPro" id="IPR036291">
    <property type="entry name" value="NAD(P)-bd_dom_sf"/>
</dbReference>
<dbReference type="Gene3D" id="3.40.50.720">
    <property type="entry name" value="NAD(P)-binding Rossmann-like Domain"/>
    <property type="match status" value="1"/>
</dbReference>
<evidence type="ECO:0000259" key="1">
    <source>
        <dbReference type="Pfam" id="PF01408"/>
    </source>
</evidence>
<dbReference type="InterPro" id="IPR004104">
    <property type="entry name" value="Gfo/Idh/MocA-like_OxRdtase_C"/>
</dbReference>
<dbReference type="InterPro" id="IPR000683">
    <property type="entry name" value="Gfo/Idh/MocA-like_OxRdtase_N"/>
</dbReference>
<dbReference type="Pfam" id="PF01408">
    <property type="entry name" value="GFO_IDH_MocA"/>
    <property type="match status" value="1"/>
</dbReference>
<dbReference type="InterPro" id="IPR050424">
    <property type="entry name" value="Gfo-Idh-MocA_inositol_DH"/>
</dbReference>
<dbReference type="Pfam" id="PF02894">
    <property type="entry name" value="GFO_IDH_MocA_C"/>
    <property type="match status" value="1"/>
</dbReference>
<dbReference type="SUPFAM" id="SSF51735">
    <property type="entry name" value="NAD(P)-binding Rossmann-fold domains"/>
    <property type="match status" value="1"/>
</dbReference>
<organism evidence="3">
    <name type="scientific">freshwater metagenome</name>
    <dbReference type="NCBI Taxonomy" id="449393"/>
    <lineage>
        <taxon>unclassified sequences</taxon>
        <taxon>metagenomes</taxon>
        <taxon>ecological metagenomes</taxon>
    </lineage>
</organism>
<feature type="domain" description="Gfo/Idh/MocA-like oxidoreductase N-terminal" evidence="1">
    <location>
        <begin position="4"/>
        <end position="126"/>
    </location>
</feature>
<dbReference type="SUPFAM" id="SSF55347">
    <property type="entry name" value="Glyceraldehyde-3-phosphate dehydrogenase-like, C-terminal domain"/>
    <property type="match status" value="1"/>
</dbReference>
<gene>
    <name evidence="3" type="ORF">GM51_2270</name>
</gene>
<evidence type="ECO:0000313" key="3">
    <source>
        <dbReference type="EMBL" id="KGA21407.1"/>
    </source>
</evidence>
<dbReference type="PANTHER" id="PTHR43593">
    <property type="match status" value="1"/>
</dbReference>
<feature type="domain" description="Gfo/Idh/MocA-like oxidoreductase C-terminal" evidence="2">
    <location>
        <begin position="142"/>
        <end position="351"/>
    </location>
</feature>
<evidence type="ECO:0008006" key="4">
    <source>
        <dbReference type="Google" id="ProtNLM"/>
    </source>
</evidence>
<reference evidence="3" key="1">
    <citation type="submission" date="2014-06" db="EMBL/GenBank/DDBJ databases">
        <title>Key roles for freshwater Actinobacteria revealed by deep metagenomic sequencing.</title>
        <authorList>
            <person name="Ghai R."/>
            <person name="Mizuno C.M."/>
            <person name="Picazo A."/>
            <person name="Camacho A."/>
            <person name="Rodriguez-Valera F."/>
        </authorList>
    </citation>
    <scope>NUCLEOTIDE SEQUENCE</scope>
</reference>
<dbReference type="PANTHER" id="PTHR43593:SF1">
    <property type="entry name" value="INOSITOL 2-DEHYDROGENASE"/>
    <property type="match status" value="1"/>
</dbReference>
<evidence type="ECO:0000259" key="2">
    <source>
        <dbReference type="Pfam" id="PF02894"/>
    </source>
</evidence>
<accession>A0A094QDE2</accession>
<name>A0A094QDE2_9ZZZZ</name>
<dbReference type="AlphaFoldDB" id="A0A094QDE2"/>
<comment type="caution">
    <text evidence="3">The sequence shown here is derived from an EMBL/GenBank/DDBJ whole genome shotgun (WGS) entry which is preliminary data.</text>
</comment>
<dbReference type="EMBL" id="JNSL01000007">
    <property type="protein sequence ID" value="KGA21407.1"/>
    <property type="molecule type" value="Genomic_DNA"/>
</dbReference>
<dbReference type="PROSITE" id="PS51257">
    <property type="entry name" value="PROKAR_LIPOPROTEIN"/>
    <property type="match status" value="1"/>
</dbReference>
<dbReference type="GO" id="GO:0000166">
    <property type="term" value="F:nucleotide binding"/>
    <property type="evidence" value="ECO:0007669"/>
    <property type="project" value="InterPro"/>
</dbReference>
<dbReference type="Gene3D" id="3.30.360.10">
    <property type="entry name" value="Dihydrodipicolinate Reductase, domain 2"/>
    <property type="match status" value="1"/>
</dbReference>
<proteinExistence type="predicted"/>